<dbReference type="EMBL" id="JBDLNV010000001">
    <property type="protein sequence ID" value="MFM1722495.1"/>
    <property type="molecule type" value="Genomic_DNA"/>
</dbReference>
<feature type="compositionally biased region" description="Basic and acidic residues" evidence="1">
    <location>
        <begin position="1"/>
        <end position="23"/>
    </location>
</feature>
<keyword evidence="2" id="KW-0472">Membrane</keyword>
<organism evidence="3 4">
    <name type="scientific">Rhodococcus parequi</name>
    <dbReference type="NCBI Taxonomy" id="3137122"/>
    <lineage>
        <taxon>Bacteria</taxon>
        <taxon>Bacillati</taxon>
        <taxon>Actinomycetota</taxon>
        <taxon>Actinomycetes</taxon>
        <taxon>Mycobacteriales</taxon>
        <taxon>Nocardiaceae</taxon>
        <taxon>Rhodococcus</taxon>
    </lineage>
</organism>
<sequence length="252" mass="25795">MTEQSEPSKRPESSGDEAVDKSTDTTSGAALPPEFGSPFDYDATADASMTESTSGTSAVPPSGGNTAGPGWDTYSGVGNGPGWGSGPSYPPPSSDPLPPVFGSPQPEYGQSTPPPQSYPSGYPSAPGPGYASGPSYPGSPGYPGAYGAYGDPSAPYGRDPVTGEPYSDKSRATAGLLQILLGFISLPGIGRLYIGSIGIGLTQLLVFWLGLITIIFGVGLVIFPVIWIWAFVDGILMLSGAVRDPQGRPLKT</sequence>
<comment type="caution">
    <text evidence="3">The sequence shown here is derived from an EMBL/GenBank/DDBJ whole genome shotgun (WGS) entry which is preliminary data.</text>
</comment>
<feature type="transmembrane region" description="Helical" evidence="2">
    <location>
        <begin position="206"/>
        <end position="230"/>
    </location>
</feature>
<name>A0ABW9FAC4_9NOCA</name>
<feature type="compositionally biased region" description="Pro residues" evidence="1">
    <location>
        <begin position="88"/>
        <end position="101"/>
    </location>
</feature>
<feature type="compositionally biased region" description="Low complexity" evidence="1">
    <location>
        <begin position="118"/>
        <end position="136"/>
    </location>
</feature>
<evidence type="ECO:0000313" key="4">
    <source>
        <dbReference type="Proteomes" id="UP001629745"/>
    </source>
</evidence>
<keyword evidence="2" id="KW-0812">Transmembrane</keyword>
<feature type="region of interest" description="Disordered" evidence="1">
    <location>
        <begin position="1"/>
        <end position="136"/>
    </location>
</feature>
<keyword evidence="4" id="KW-1185">Reference proteome</keyword>
<feature type="transmembrane region" description="Helical" evidence="2">
    <location>
        <begin position="175"/>
        <end position="194"/>
    </location>
</feature>
<evidence type="ECO:0000256" key="2">
    <source>
        <dbReference type="SAM" id="Phobius"/>
    </source>
</evidence>
<gene>
    <name evidence="3" type="ORF">ABEU20_001050</name>
</gene>
<dbReference type="RefSeq" id="WP_420163046.1">
    <property type="nucleotide sequence ID" value="NZ_JBDLNV010000001.1"/>
</dbReference>
<evidence type="ECO:0000313" key="3">
    <source>
        <dbReference type="EMBL" id="MFM1722495.1"/>
    </source>
</evidence>
<proteinExistence type="predicted"/>
<dbReference type="Proteomes" id="UP001629745">
    <property type="component" value="Unassembled WGS sequence"/>
</dbReference>
<reference evidence="3 4" key="1">
    <citation type="submission" date="2023-11" db="EMBL/GenBank/DDBJ databases">
        <authorList>
            <person name="Val-Calvo J."/>
            <person name="Scortti M."/>
            <person name="Vazquez-Boland J."/>
        </authorList>
    </citation>
    <scope>NUCLEOTIDE SEQUENCE [LARGE SCALE GENOMIC DNA]</scope>
    <source>
        <strain evidence="3 4">PAM 2766</strain>
    </source>
</reference>
<accession>A0ABW9FAC4</accession>
<feature type="compositionally biased region" description="Polar residues" evidence="1">
    <location>
        <begin position="47"/>
        <end position="59"/>
    </location>
</feature>
<protein>
    <submittedName>
        <fullName evidence="3">TM2 domain-containing protein</fullName>
    </submittedName>
</protein>
<keyword evidence="2" id="KW-1133">Transmembrane helix</keyword>
<evidence type="ECO:0000256" key="1">
    <source>
        <dbReference type="SAM" id="MobiDB-lite"/>
    </source>
</evidence>